<dbReference type="HOGENOM" id="CLU_023208_0_2_7"/>
<dbReference type="FunFam" id="3.30.420.40:FF:000012">
    <property type="entry name" value="tRNA N6-adenosine threonylcarbamoyltransferase"/>
    <property type="match status" value="1"/>
</dbReference>
<dbReference type="PRINTS" id="PR00789">
    <property type="entry name" value="OSIALOPTASE"/>
</dbReference>
<feature type="domain" description="Gcp-like" evidence="9">
    <location>
        <begin position="23"/>
        <end position="307"/>
    </location>
</feature>
<comment type="function">
    <text evidence="8">Required for the formation of a threonylcarbamoyl group on adenosine at position 37 (t(6)A37) in tRNAs that read codons beginning with adenine. Is involved in the transfer of the threonylcarbamoyl moiety of threonylcarbamoyl-AMP (TC-AMP) to the N6 group of A37, together with TsaE and TsaB. TsaD likely plays a direct catalytic role in this reaction.</text>
</comment>
<evidence type="ECO:0000256" key="8">
    <source>
        <dbReference type="HAMAP-Rule" id="MF_01445"/>
    </source>
</evidence>
<evidence type="ECO:0000313" key="10">
    <source>
        <dbReference type="EMBL" id="AJE03028.1"/>
    </source>
</evidence>
<feature type="binding site" evidence="8">
    <location>
        <position position="179"/>
    </location>
    <ligand>
        <name>substrate</name>
    </ligand>
</feature>
<gene>
    <name evidence="8" type="primary">tsaD</name>
    <name evidence="10" type="ORF">GPICK_06285</name>
</gene>
<keyword evidence="1 8" id="KW-0963">Cytoplasm</keyword>
<dbReference type="Proteomes" id="UP000057609">
    <property type="component" value="Chromosome"/>
</dbReference>
<proteinExistence type="inferred from homology"/>
<dbReference type="EC" id="2.3.1.234" evidence="8"/>
<evidence type="ECO:0000259" key="9">
    <source>
        <dbReference type="Pfam" id="PF00814"/>
    </source>
</evidence>
<evidence type="ECO:0000313" key="11">
    <source>
        <dbReference type="Proteomes" id="UP000057609"/>
    </source>
</evidence>
<dbReference type="RefSeq" id="WP_039741417.1">
    <property type="nucleotide sequence ID" value="NZ_CP009788.1"/>
</dbReference>
<dbReference type="GO" id="GO:0005737">
    <property type="term" value="C:cytoplasm"/>
    <property type="evidence" value="ECO:0007669"/>
    <property type="project" value="UniProtKB-SubCell"/>
</dbReference>
<comment type="similarity">
    <text evidence="8">Belongs to the KAE1 / TsaD family.</text>
</comment>
<accession>A0A0B5B8L0</accession>
<dbReference type="InterPro" id="IPR000905">
    <property type="entry name" value="Gcp-like_dom"/>
</dbReference>
<comment type="catalytic activity">
    <reaction evidence="7 8">
        <text>L-threonylcarbamoyladenylate + adenosine(37) in tRNA = N(6)-L-threonylcarbamoyladenosine(37) in tRNA + AMP + H(+)</text>
        <dbReference type="Rhea" id="RHEA:37059"/>
        <dbReference type="Rhea" id="RHEA-COMP:10162"/>
        <dbReference type="Rhea" id="RHEA-COMP:10163"/>
        <dbReference type="ChEBI" id="CHEBI:15378"/>
        <dbReference type="ChEBI" id="CHEBI:73682"/>
        <dbReference type="ChEBI" id="CHEBI:74411"/>
        <dbReference type="ChEBI" id="CHEBI:74418"/>
        <dbReference type="ChEBI" id="CHEBI:456215"/>
        <dbReference type="EC" id="2.3.1.234"/>
    </reaction>
</comment>
<dbReference type="InterPro" id="IPR017861">
    <property type="entry name" value="KAE1/TsaD"/>
</dbReference>
<evidence type="ECO:0000256" key="3">
    <source>
        <dbReference type="ARBA" id="ARBA00022694"/>
    </source>
</evidence>
<feature type="binding site" evidence="8">
    <location>
        <begin position="133"/>
        <end position="137"/>
    </location>
    <ligand>
        <name>substrate</name>
    </ligand>
</feature>
<comment type="cofactor">
    <cofactor evidence="8">
        <name>Fe(2+)</name>
        <dbReference type="ChEBI" id="CHEBI:29033"/>
    </cofactor>
    <text evidence="8">Binds 1 Fe(2+) ion per subunit.</text>
</comment>
<dbReference type="OrthoDB" id="9806197at2"/>
<dbReference type="Pfam" id="PF00814">
    <property type="entry name" value="TsaD"/>
    <property type="match status" value="1"/>
</dbReference>
<dbReference type="CDD" id="cd24133">
    <property type="entry name" value="ASKHA_NBD_TsaD_bac"/>
    <property type="match status" value="1"/>
</dbReference>
<keyword evidence="5 8" id="KW-0408">Iron</keyword>
<dbReference type="STRING" id="345632.GPICK_06285"/>
<comment type="subcellular location">
    <subcellularLocation>
        <location evidence="8">Cytoplasm</location>
    </subcellularLocation>
</comment>
<dbReference type="Gene3D" id="3.30.420.40">
    <property type="match status" value="2"/>
</dbReference>
<dbReference type="PANTHER" id="PTHR11735">
    <property type="entry name" value="TRNA N6-ADENOSINE THREONYLCARBAMOYLTRANSFERASE"/>
    <property type="match status" value="1"/>
</dbReference>
<dbReference type="InterPro" id="IPR043129">
    <property type="entry name" value="ATPase_NBD"/>
</dbReference>
<dbReference type="SUPFAM" id="SSF53067">
    <property type="entry name" value="Actin-like ATPase domain"/>
    <property type="match status" value="2"/>
</dbReference>
<evidence type="ECO:0000256" key="7">
    <source>
        <dbReference type="ARBA" id="ARBA00048117"/>
    </source>
</evidence>
<name>A0A0B5B8L0_9BACT</name>
<dbReference type="PANTHER" id="PTHR11735:SF6">
    <property type="entry name" value="TRNA N6-ADENOSINE THREONYLCARBAMOYLTRANSFERASE, MITOCHONDRIAL"/>
    <property type="match status" value="1"/>
</dbReference>
<dbReference type="GO" id="GO:0005506">
    <property type="term" value="F:iron ion binding"/>
    <property type="evidence" value="ECO:0007669"/>
    <property type="project" value="UniProtKB-UniRule"/>
</dbReference>
<evidence type="ECO:0000256" key="1">
    <source>
        <dbReference type="ARBA" id="ARBA00022490"/>
    </source>
</evidence>
<keyword evidence="4 8" id="KW-0479">Metal-binding</keyword>
<dbReference type="NCBIfam" id="TIGR00329">
    <property type="entry name" value="gcp_kae1"/>
    <property type="match status" value="1"/>
</dbReference>
<evidence type="ECO:0000256" key="6">
    <source>
        <dbReference type="ARBA" id="ARBA00023315"/>
    </source>
</evidence>
<feature type="binding site" evidence="8">
    <location>
        <position position="183"/>
    </location>
    <ligand>
        <name>substrate</name>
    </ligand>
</feature>
<organism evidence="10 11">
    <name type="scientific">Geobacter pickeringii</name>
    <dbReference type="NCBI Taxonomy" id="345632"/>
    <lineage>
        <taxon>Bacteria</taxon>
        <taxon>Pseudomonadati</taxon>
        <taxon>Thermodesulfobacteriota</taxon>
        <taxon>Desulfuromonadia</taxon>
        <taxon>Geobacterales</taxon>
        <taxon>Geobacteraceae</taxon>
        <taxon>Geobacter</taxon>
    </lineage>
</organism>
<keyword evidence="2 8" id="KW-0808">Transferase</keyword>
<dbReference type="KEGG" id="gpi:GPICK_06285"/>
<dbReference type="HAMAP" id="MF_01445">
    <property type="entry name" value="TsaD"/>
    <property type="match status" value="1"/>
</dbReference>
<feature type="binding site" evidence="8">
    <location>
        <position position="301"/>
    </location>
    <ligand>
        <name>Fe cation</name>
        <dbReference type="ChEBI" id="CHEBI:24875"/>
    </ligand>
</feature>
<evidence type="ECO:0000256" key="2">
    <source>
        <dbReference type="ARBA" id="ARBA00022679"/>
    </source>
</evidence>
<dbReference type="AlphaFoldDB" id="A0A0B5B8L0"/>
<dbReference type="InterPro" id="IPR022450">
    <property type="entry name" value="TsaD"/>
</dbReference>
<keyword evidence="6 8" id="KW-0012">Acyltransferase</keyword>
<evidence type="ECO:0000256" key="4">
    <source>
        <dbReference type="ARBA" id="ARBA00022723"/>
    </source>
</evidence>
<keyword evidence="11" id="KW-1185">Reference proteome</keyword>
<dbReference type="NCBIfam" id="TIGR03723">
    <property type="entry name" value="T6A_TsaD_YgjD"/>
    <property type="match status" value="1"/>
</dbReference>
<dbReference type="GO" id="GO:0002949">
    <property type="term" value="P:tRNA threonylcarbamoyladenosine modification"/>
    <property type="evidence" value="ECO:0007669"/>
    <property type="project" value="UniProtKB-UniRule"/>
</dbReference>
<dbReference type="FunFam" id="3.30.420.40:FF:000040">
    <property type="entry name" value="tRNA N6-adenosine threonylcarbamoyltransferase"/>
    <property type="match status" value="1"/>
</dbReference>
<feature type="binding site" evidence="8">
    <location>
        <position position="115"/>
    </location>
    <ligand>
        <name>Fe cation</name>
        <dbReference type="ChEBI" id="CHEBI:24875"/>
    </ligand>
</feature>
<feature type="binding site" evidence="8">
    <location>
        <position position="166"/>
    </location>
    <ligand>
        <name>substrate</name>
    </ligand>
</feature>
<feature type="binding site" evidence="8">
    <location>
        <position position="111"/>
    </location>
    <ligand>
        <name>Fe cation</name>
        <dbReference type="ChEBI" id="CHEBI:24875"/>
    </ligand>
</feature>
<feature type="binding site" evidence="8">
    <location>
        <position position="273"/>
    </location>
    <ligand>
        <name>substrate</name>
    </ligand>
</feature>
<evidence type="ECO:0000256" key="5">
    <source>
        <dbReference type="ARBA" id="ARBA00023004"/>
    </source>
</evidence>
<protein>
    <recommendedName>
        <fullName evidence="8">tRNA N6-adenosine threonylcarbamoyltransferase</fullName>
        <ecNumber evidence="8">2.3.1.234</ecNumber>
    </recommendedName>
    <alternativeName>
        <fullName evidence="8">N6-L-threonylcarbamoyladenine synthase</fullName>
        <shortName evidence="8">t(6)A synthase</shortName>
    </alternativeName>
    <alternativeName>
        <fullName evidence="8">t(6)A37 threonylcarbamoyladenosine biosynthesis protein TsaD</fullName>
    </alternativeName>
    <alternativeName>
        <fullName evidence="8">tRNA threonylcarbamoyladenosine biosynthesis protein TsaD</fullName>
    </alternativeName>
</protein>
<dbReference type="GO" id="GO:0061711">
    <property type="term" value="F:tRNA N(6)-L-threonylcarbamoyladenine synthase activity"/>
    <property type="evidence" value="ECO:0007669"/>
    <property type="project" value="UniProtKB-EC"/>
</dbReference>
<dbReference type="EMBL" id="CP009788">
    <property type="protein sequence ID" value="AJE03028.1"/>
    <property type="molecule type" value="Genomic_DNA"/>
</dbReference>
<keyword evidence="3 8" id="KW-0819">tRNA processing</keyword>
<reference evidence="10 11" key="1">
    <citation type="journal article" date="2015" name="Genome Announc.">
        <title>Complete Genome of Geobacter pickeringii G13T, a Metal-Reducing Isolate from Sedimentary Kaolin Deposits.</title>
        <authorList>
            <person name="Badalamenti J.P."/>
            <person name="Bond D.R."/>
        </authorList>
    </citation>
    <scope>NUCLEOTIDE SEQUENCE [LARGE SCALE GENOMIC DNA]</scope>
    <source>
        <strain evidence="10 11">G13</strain>
    </source>
</reference>
<sequence>MLLLSIETSCDETAAAVVRDGRTILSNVVATQIRDHAEYGGVVPEIASRKHLEMIPVVIAEALRGADVSIDGIEGVAVTQGPGLAGALLVGISLAKAIAFARGIPIVGVNHIEGHLSAIFLERPVEFPFVALAVSGGHTHLYRVDGIGRYTTLGQTLDDAAGEAFDKVAKLLGLPYPGGVEVDRLAAAGDPERIPFPRPLLHDGSYNFSFSGLKTAVLTHLKKHPDYSSEQNLRDICASFQRAVCDVLVAKTFQAAEAAGVERVVMAGGVACNSALRRAMTAAAARRGMELSIPAPPLCSDNAAMIAVPGDYYLTRGIRGDLSLDALVSWPLDTLKTRFAS</sequence>